<feature type="domain" description="Acyl-CoA dehydrogenase/oxidase N-terminal" evidence="2">
    <location>
        <begin position="19"/>
        <end position="119"/>
    </location>
</feature>
<dbReference type="InterPro" id="IPR013107">
    <property type="entry name" value="Acyl-CoA_DH_C"/>
</dbReference>
<dbReference type="Pfam" id="PF08028">
    <property type="entry name" value="Acyl-CoA_dh_2"/>
    <property type="match status" value="1"/>
</dbReference>
<dbReference type="Gene3D" id="2.40.110.10">
    <property type="entry name" value="Butyryl-CoA Dehydrogenase, subunit A, domain 2"/>
    <property type="match status" value="1"/>
</dbReference>
<feature type="domain" description="Acyl-CoA dehydrogenase C-terminal" evidence="3">
    <location>
        <begin position="242"/>
        <end position="376"/>
    </location>
</feature>
<proteinExistence type="predicted"/>
<dbReference type="Proteomes" id="UP001589858">
    <property type="component" value="Unassembled WGS sequence"/>
</dbReference>
<sequence>MTDTIIPPRLASEAEAIAAAHAAAAEIAVLARDAALNDRIPHQAAEILSASGVTAIYVPRELGGLGASIETVVETVRIISAADGGVGQLLQIHNVMIRGVFSRPDDEFRARLIADIFAGKRFGNALAEGKGKGKGGGTRLTQDDRGIWRLNGRKTFATGCYLAEWISISATSDAGPVGVLLHRDAPGLSLADDWDAYGQQHSVSGSISFDNVEVDPRFAPGVKAGPSGGDFMPRTGLTWPQILHAAIDTGIARGALEATTAYIRDNMRAWPEAGVARAADEQHTIKRIGEYAVAVRAAESALRYAARTFDLFKNSPGDRALEDELILAVATARAQSDAASIHIGSDLFSLTGANSTLDRWNLQRYWADARVHTTHDPIRWRIHHIGNFYLNGVPPDEYGRAARLRQQEIAIATNANSAANAARETSRP</sequence>
<organism evidence="4 5">
    <name type="scientific">Novosphingobium clariflavum</name>
    <dbReference type="NCBI Taxonomy" id="2029884"/>
    <lineage>
        <taxon>Bacteria</taxon>
        <taxon>Pseudomonadati</taxon>
        <taxon>Pseudomonadota</taxon>
        <taxon>Alphaproteobacteria</taxon>
        <taxon>Sphingomonadales</taxon>
        <taxon>Sphingomonadaceae</taxon>
        <taxon>Novosphingobium</taxon>
    </lineage>
</organism>
<dbReference type="InterPro" id="IPR013786">
    <property type="entry name" value="AcylCoA_DH/ox_N"/>
</dbReference>
<dbReference type="PANTHER" id="PTHR43884:SF12">
    <property type="entry name" value="ISOVALERYL-COA DEHYDROGENASE, MITOCHONDRIAL-RELATED"/>
    <property type="match status" value="1"/>
</dbReference>
<dbReference type="EMBL" id="JBHLTM010000075">
    <property type="protein sequence ID" value="MFC0686661.1"/>
    <property type="molecule type" value="Genomic_DNA"/>
</dbReference>
<evidence type="ECO:0000259" key="2">
    <source>
        <dbReference type="Pfam" id="PF02771"/>
    </source>
</evidence>
<dbReference type="PIRSF" id="PIRSF016578">
    <property type="entry name" value="HsaA"/>
    <property type="match status" value="1"/>
</dbReference>
<evidence type="ECO:0000313" key="4">
    <source>
        <dbReference type="EMBL" id="MFC0686661.1"/>
    </source>
</evidence>
<protein>
    <submittedName>
        <fullName evidence="4">Acyl-CoA dehydrogenase family protein</fullName>
    </submittedName>
</protein>
<dbReference type="RefSeq" id="WP_267218465.1">
    <property type="nucleotide sequence ID" value="NZ_JAPCWC010000001.1"/>
</dbReference>
<dbReference type="InterPro" id="IPR009100">
    <property type="entry name" value="AcylCoA_DH/oxidase_NM_dom_sf"/>
</dbReference>
<dbReference type="InterPro" id="IPR046373">
    <property type="entry name" value="Acyl-CoA_Oxase/DH_mid-dom_sf"/>
</dbReference>
<dbReference type="Pfam" id="PF02771">
    <property type="entry name" value="Acyl-CoA_dh_N"/>
    <property type="match status" value="1"/>
</dbReference>
<dbReference type="InterPro" id="IPR037069">
    <property type="entry name" value="AcylCoA_DH/ox_N_sf"/>
</dbReference>
<gene>
    <name evidence="4" type="ORF">ACFFF8_18915</name>
</gene>
<keyword evidence="1" id="KW-0560">Oxidoreductase</keyword>
<dbReference type="Gene3D" id="1.20.140.10">
    <property type="entry name" value="Butyryl-CoA Dehydrogenase, subunit A, domain 3"/>
    <property type="match status" value="1"/>
</dbReference>
<evidence type="ECO:0000313" key="5">
    <source>
        <dbReference type="Proteomes" id="UP001589858"/>
    </source>
</evidence>
<name>A0ABV6SBM5_9SPHN</name>
<keyword evidence="5" id="KW-1185">Reference proteome</keyword>
<evidence type="ECO:0000256" key="1">
    <source>
        <dbReference type="ARBA" id="ARBA00023002"/>
    </source>
</evidence>
<comment type="caution">
    <text evidence="4">The sequence shown here is derived from an EMBL/GenBank/DDBJ whole genome shotgun (WGS) entry which is preliminary data.</text>
</comment>
<reference evidence="4 5" key="1">
    <citation type="submission" date="2024-09" db="EMBL/GenBank/DDBJ databases">
        <authorList>
            <person name="Sun Q."/>
            <person name="Mori K."/>
        </authorList>
    </citation>
    <scope>NUCLEOTIDE SEQUENCE [LARGE SCALE GENOMIC DNA]</scope>
    <source>
        <strain evidence="4 5">CICC 11035S</strain>
    </source>
</reference>
<dbReference type="Gene3D" id="1.10.540.10">
    <property type="entry name" value="Acyl-CoA dehydrogenase/oxidase, N-terminal domain"/>
    <property type="match status" value="1"/>
</dbReference>
<dbReference type="SUPFAM" id="SSF56645">
    <property type="entry name" value="Acyl-CoA dehydrogenase NM domain-like"/>
    <property type="match status" value="1"/>
</dbReference>
<accession>A0ABV6SBM5</accession>
<evidence type="ECO:0000259" key="3">
    <source>
        <dbReference type="Pfam" id="PF08028"/>
    </source>
</evidence>
<dbReference type="PANTHER" id="PTHR43884">
    <property type="entry name" value="ACYL-COA DEHYDROGENASE"/>
    <property type="match status" value="1"/>
</dbReference>
<dbReference type="InterPro" id="IPR036250">
    <property type="entry name" value="AcylCo_DH-like_C"/>
</dbReference>
<dbReference type="SUPFAM" id="SSF47203">
    <property type="entry name" value="Acyl-CoA dehydrogenase C-terminal domain-like"/>
    <property type="match status" value="1"/>
</dbReference>